<protein>
    <recommendedName>
        <fullName evidence="6">Ribonuclease A-domain domain-containing protein</fullName>
    </recommendedName>
</protein>
<dbReference type="PROSITE" id="PS00127">
    <property type="entry name" value="RNASE_PANCREATIC"/>
    <property type="match status" value="1"/>
</dbReference>
<evidence type="ECO:0000256" key="5">
    <source>
        <dbReference type="RuleBase" id="RU000651"/>
    </source>
</evidence>
<dbReference type="PANTHER" id="PTHR11437">
    <property type="entry name" value="RIBONUCLEASE"/>
    <property type="match status" value="1"/>
</dbReference>
<dbReference type="OMA" id="NTFISAP"/>
<organism evidence="7 8">
    <name type="scientific">Pseudonaja textilis</name>
    <name type="common">Eastern brown snake</name>
    <dbReference type="NCBI Taxonomy" id="8673"/>
    <lineage>
        <taxon>Eukaryota</taxon>
        <taxon>Metazoa</taxon>
        <taxon>Chordata</taxon>
        <taxon>Craniata</taxon>
        <taxon>Vertebrata</taxon>
        <taxon>Euteleostomi</taxon>
        <taxon>Lepidosauria</taxon>
        <taxon>Squamata</taxon>
        <taxon>Bifurcata</taxon>
        <taxon>Unidentata</taxon>
        <taxon>Episquamata</taxon>
        <taxon>Toxicofera</taxon>
        <taxon>Serpentes</taxon>
        <taxon>Colubroidea</taxon>
        <taxon>Elapidae</taxon>
        <taxon>Hydrophiinae</taxon>
        <taxon>Pseudonaja</taxon>
    </lineage>
</organism>
<proteinExistence type="inferred from homology"/>
<dbReference type="GO" id="GO:0003676">
    <property type="term" value="F:nucleic acid binding"/>
    <property type="evidence" value="ECO:0007669"/>
    <property type="project" value="InterPro"/>
</dbReference>
<dbReference type="InterPro" id="IPR023412">
    <property type="entry name" value="RNaseA_domain"/>
</dbReference>
<reference evidence="7" key="1">
    <citation type="submission" date="2025-08" db="UniProtKB">
        <authorList>
            <consortium name="Ensembl"/>
        </authorList>
    </citation>
    <scope>IDENTIFICATION</scope>
</reference>
<dbReference type="AlphaFoldDB" id="A0A670ZMD5"/>
<evidence type="ECO:0000256" key="3">
    <source>
        <dbReference type="ARBA" id="ARBA00022759"/>
    </source>
</evidence>
<dbReference type="PANTHER" id="PTHR11437:SF65">
    <property type="entry name" value="ANGIOGENIN-2"/>
    <property type="match status" value="1"/>
</dbReference>
<dbReference type="CDD" id="cd06265">
    <property type="entry name" value="RNase_A_canonical"/>
    <property type="match status" value="1"/>
</dbReference>
<keyword evidence="8" id="KW-1185">Reference proteome</keyword>
<keyword evidence="4 5" id="KW-0378">Hydrolase</keyword>
<dbReference type="InterPro" id="IPR001427">
    <property type="entry name" value="RNaseA"/>
</dbReference>
<accession>A0A670ZMD5</accession>
<dbReference type="InterPro" id="IPR036816">
    <property type="entry name" value="RNaseA-like_dom_sf"/>
</dbReference>
<evidence type="ECO:0000313" key="8">
    <source>
        <dbReference type="Proteomes" id="UP000472273"/>
    </source>
</evidence>
<dbReference type="PRINTS" id="PR00794">
    <property type="entry name" value="RIBONUCLEASE"/>
</dbReference>
<keyword evidence="2 5" id="KW-0540">Nuclease</keyword>
<evidence type="ECO:0000256" key="1">
    <source>
        <dbReference type="ARBA" id="ARBA00005600"/>
    </source>
</evidence>
<dbReference type="GO" id="GO:0050830">
    <property type="term" value="P:defense response to Gram-positive bacterium"/>
    <property type="evidence" value="ECO:0007669"/>
    <property type="project" value="TreeGrafter"/>
</dbReference>
<keyword evidence="3 5" id="KW-0255">Endonuclease</keyword>
<dbReference type="Proteomes" id="UP000472273">
    <property type="component" value="Unplaced"/>
</dbReference>
<keyword evidence="5" id="KW-0732">Signal</keyword>
<feature type="signal peptide" evidence="5">
    <location>
        <begin position="1"/>
        <end position="28"/>
    </location>
</feature>
<dbReference type="GeneTree" id="ENSGT00940000157645"/>
<evidence type="ECO:0000256" key="2">
    <source>
        <dbReference type="ARBA" id="ARBA00022722"/>
    </source>
</evidence>
<sequence length="154" mass="16973">MLASKISCLLVLSLAFLLGALLVVPSQGQSWAAFKNKHIDSKSQYPPHNMNLYCENQIRNRRMTSPRCKPHNTFISAPASIQAVCGPAGEPTVGDLRESNSSFPLTLCKLYRGSWAPDCNYIGTSAVNRIIIACEDGYPVHLETEVPGYMELEE</sequence>
<evidence type="ECO:0000259" key="6">
    <source>
        <dbReference type="SMART" id="SM00092"/>
    </source>
</evidence>
<comment type="similarity">
    <text evidence="1 5">Belongs to the pancreatic ribonuclease family.</text>
</comment>
<reference evidence="7" key="2">
    <citation type="submission" date="2025-09" db="UniProtKB">
        <authorList>
            <consortium name="Ensembl"/>
        </authorList>
    </citation>
    <scope>IDENTIFICATION</scope>
</reference>
<dbReference type="GO" id="GO:0004519">
    <property type="term" value="F:endonuclease activity"/>
    <property type="evidence" value="ECO:0007669"/>
    <property type="project" value="UniProtKB-KW"/>
</dbReference>
<dbReference type="Ensembl" id="ENSPTXT00000024800.1">
    <property type="protein sequence ID" value="ENSPTXP00000024056.1"/>
    <property type="gene ID" value="ENSPTXG00000016705.1"/>
</dbReference>
<name>A0A670ZMD5_PSETE</name>
<feature type="domain" description="Ribonuclease A-domain" evidence="6">
    <location>
        <begin position="27"/>
        <end position="146"/>
    </location>
</feature>
<dbReference type="SUPFAM" id="SSF54076">
    <property type="entry name" value="RNase A-like"/>
    <property type="match status" value="1"/>
</dbReference>
<dbReference type="GO" id="GO:0004540">
    <property type="term" value="F:RNA nuclease activity"/>
    <property type="evidence" value="ECO:0007669"/>
    <property type="project" value="TreeGrafter"/>
</dbReference>
<dbReference type="GO" id="GO:0016787">
    <property type="term" value="F:hydrolase activity"/>
    <property type="evidence" value="ECO:0007669"/>
    <property type="project" value="UniProtKB-KW"/>
</dbReference>
<dbReference type="SMART" id="SM00092">
    <property type="entry name" value="RNAse_Pc"/>
    <property type="match status" value="1"/>
</dbReference>
<evidence type="ECO:0000313" key="7">
    <source>
        <dbReference type="Ensembl" id="ENSPTXP00000024056.1"/>
    </source>
</evidence>
<dbReference type="Gene3D" id="3.10.130.10">
    <property type="entry name" value="Ribonuclease A-like domain"/>
    <property type="match status" value="1"/>
</dbReference>
<dbReference type="Pfam" id="PF00074">
    <property type="entry name" value="RnaseA"/>
    <property type="match status" value="1"/>
</dbReference>
<dbReference type="InterPro" id="IPR023411">
    <property type="entry name" value="RNaseA_AS"/>
</dbReference>
<evidence type="ECO:0000256" key="4">
    <source>
        <dbReference type="ARBA" id="ARBA00022801"/>
    </source>
</evidence>
<feature type="chain" id="PRO_5025714758" description="Ribonuclease A-domain domain-containing protein" evidence="5">
    <location>
        <begin position="29"/>
        <end position="154"/>
    </location>
</feature>